<reference evidence="2 3" key="1">
    <citation type="journal article" date="2021" name="Int. J. Syst. Evol. Microbiol.">
        <title>Clostridium zeae sp. nov., isolated from corn silage.</title>
        <authorList>
            <person name="Kobayashi H."/>
            <person name="Tanizawa Y."/>
            <person name="Yagura M."/>
            <person name="Sakamoto M."/>
            <person name="Ohkuma M."/>
            <person name="Tohno M."/>
        </authorList>
    </citation>
    <scope>NUCLEOTIDE SEQUENCE [LARGE SCALE GENOMIC DNA]</scope>
    <source>
        <strain evidence="2 3">CSC2</strain>
    </source>
</reference>
<dbReference type="EMBL" id="BMBA01000001">
    <property type="protein sequence ID" value="GFZ30451.1"/>
    <property type="molecule type" value="Genomic_DNA"/>
</dbReference>
<sequence length="152" mass="17126">MRKIFNDGEIIKRVYNVVIKGNAMPIAIVLLAISLFFSASILEKSMKQLANSYELNGQSSANGMYAIAQSNSNIGNVMNNQNNNNLTINSTNNKTMLDFVDTYRYLNMSEDDLNKLVASPDAKIPFLKVNGKYIFYKNALDKWLETARVEVK</sequence>
<name>A0ABQ1E6Q6_9CLOT</name>
<accession>A0ABQ1E6Q6</accession>
<evidence type="ECO:0008006" key="4">
    <source>
        <dbReference type="Google" id="ProtNLM"/>
    </source>
</evidence>
<evidence type="ECO:0000313" key="3">
    <source>
        <dbReference type="Proteomes" id="UP000663802"/>
    </source>
</evidence>
<protein>
    <recommendedName>
        <fullName evidence="4">Helix-turn-helix domain-containing protein</fullName>
    </recommendedName>
</protein>
<keyword evidence="1" id="KW-0472">Membrane</keyword>
<evidence type="ECO:0000256" key="1">
    <source>
        <dbReference type="SAM" id="Phobius"/>
    </source>
</evidence>
<keyword evidence="1" id="KW-1133">Transmembrane helix</keyword>
<comment type="caution">
    <text evidence="2">The sequence shown here is derived from an EMBL/GenBank/DDBJ whole genome shotgun (WGS) entry which is preliminary data.</text>
</comment>
<gene>
    <name evidence="2" type="ORF">CSC2_09770</name>
</gene>
<keyword evidence="3" id="KW-1185">Reference proteome</keyword>
<evidence type="ECO:0000313" key="2">
    <source>
        <dbReference type="EMBL" id="GFZ30451.1"/>
    </source>
</evidence>
<organism evidence="2 3">
    <name type="scientific">Clostridium zeae</name>
    <dbReference type="NCBI Taxonomy" id="2759022"/>
    <lineage>
        <taxon>Bacteria</taxon>
        <taxon>Bacillati</taxon>
        <taxon>Bacillota</taxon>
        <taxon>Clostridia</taxon>
        <taxon>Eubacteriales</taxon>
        <taxon>Clostridiaceae</taxon>
        <taxon>Clostridium</taxon>
    </lineage>
</organism>
<dbReference type="Proteomes" id="UP000663802">
    <property type="component" value="Unassembled WGS sequence"/>
</dbReference>
<dbReference type="RefSeq" id="WP_206868424.1">
    <property type="nucleotide sequence ID" value="NZ_BMBA01000001.1"/>
</dbReference>
<proteinExistence type="predicted"/>
<keyword evidence="1" id="KW-0812">Transmembrane</keyword>
<feature type="transmembrane region" description="Helical" evidence="1">
    <location>
        <begin position="23"/>
        <end position="42"/>
    </location>
</feature>